<evidence type="ECO:0000259" key="1">
    <source>
        <dbReference type="Pfam" id="PF13847"/>
    </source>
</evidence>
<feature type="domain" description="Methyltransferase" evidence="1">
    <location>
        <begin position="44"/>
        <end position="150"/>
    </location>
</feature>
<name>A0ABW8TEB1_9CLOT</name>
<dbReference type="SUPFAM" id="SSF53335">
    <property type="entry name" value="S-adenosyl-L-methionine-dependent methyltransferases"/>
    <property type="match status" value="1"/>
</dbReference>
<dbReference type="CDD" id="cd02440">
    <property type="entry name" value="AdoMet_MTases"/>
    <property type="match status" value="1"/>
</dbReference>
<keyword evidence="3" id="KW-1185">Reference proteome</keyword>
<dbReference type="Pfam" id="PF13847">
    <property type="entry name" value="Methyltransf_31"/>
    <property type="match status" value="1"/>
</dbReference>
<protein>
    <submittedName>
        <fullName evidence="2">Class I SAM-dependent methyltransferase</fullName>
        <ecNumber evidence="2">2.1.1.-</ecNumber>
    </submittedName>
</protein>
<dbReference type="InterPro" id="IPR029063">
    <property type="entry name" value="SAM-dependent_MTases_sf"/>
</dbReference>
<dbReference type="PANTHER" id="PTHR43591">
    <property type="entry name" value="METHYLTRANSFERASE"/>
    <property type="match status" value="1"/>
</dbReference>
<dbReference type="GO" id="GO:0032259">
    <property type="term" value="P:methylation"/>
    <property type="evidence" value="ECO:0007669"/>
    <property type="project" value="UniProtKB-KW"/>
</dbReference>
<reference evidence="2 3" key="1">
    <citation type="submission" date="2024-11" db="EMBL/GenBank/DDBJ databases">
        <authorList>
            <person name="Heng Y.C."/>
            <person name="Lim A.C.H."/>
            <person name="Lee J.K.Y."/>
            <person name="Kittelmann S."/>
        </authorList>
    </citation>
    <scope>NUCLEOTIDE SEQUENCE [LARGE SCALE GENOMIC DNA]</scope>
    <source>
        <strain evidence="2 3">WILCCON 0114</strain>
    </source>
</reference>
<dbReference type="RefSeq" id="WP_406787504.1">
    <property type="nucleotide sequence ID" value="NZ_JBJIAA010000008.1"/>
</dbReference>
<accession>A0ABW8TEB1</accession>
<dbReference type="EMBL" id="JBJIAA010000008">
    <property type="protein sequence ID" value="MFL0250839.1"/>
    <property type="molecule type" value="Genomic_DNA"/>
</dbReference>
<evidence type="ECO:0000313" key="2">
    <source>
        <dbReference type="EMBL" id="MFL0250839.1"/>
    </source>
</evidence>
<keyword evidence="2" id="KW-0489">Methyltransferase</keyword>
<dbReference type="InterPro" id="IPR025714">
    <property type="entry name" value="Methyltranfer_dom"/>
</dbReference>
<evidence type="ECO:0000313" key="3">
    <source>
        <dbReference type="Proteomes" id="UP001623592"/>
    </source>
</evidence>
<dbReference type="EC" id="2.1.1.-" evidence="2"/>
<organism evidence="2 3">
    <name type="scientific">Clostridium neuense</name>
    <dbReference type="NCBI Taxonomy" id="1728934"/>
    <lineage>
        <taxon>Bacteria</taxon>
        <taxon>Bacillati</taxon>
        <taxon>Bacillota</taxon>
        <taxon>Clostridia</taxon>
        <taxon>Eubacteriales</taxon>
        <taxon>Clostridiaceae</taxon>
        <taxon>Clostridium</taxon>
    </lineage>
</organism>
<keyword evidence="2" id="KW-0808">Transferase</keyword>
<dbReference type="Gene3D" id="3.40.50.150">
    <property type="entry name" value="Vaccinia Virus protein VP39"/>
    <property type="match status" value="1"/>
</dbReference>
<dbReference type="GO" id="GO:0008168">
    <property type="term" value="F:methyltransferase activity"/>
    <property type="evidence" value="ECO:0007669"/>
    <property type="project" value="UniProtKB-KW"/>
</dbReference>
<dbReference type="Proteomes" id="UP001623592">
    <property type="component" value="Unassembled WGS sequence"/>
</dbReference>
<proteinExistence type="predicted"/>
<comment type="caution">
    <text evidence="2">The sequence shown here is derived from an EMBL/GenBank/DDBJ whole genome shotgun (WGS) entry which is preliminary data.</text>
</comment>
<gene>
    <name evidence="2" type="ORF">ACJDT4_10440</name>
</gene>
<sequence>MDKTETRENWDKMAEAYEEFTSVEDSYSNLIEWRTIKGILPELKDKSILDLGCGTGRFSFLFEEYKPKKIVGMDISEGMIAIGKKIAEERGSIVTFLNKDAESLSEIEASSFDLIFSSTMLHYIKDLDNVLKEIYRLTAENGTCILSIINPVYSACYPVMRADGKFPKDEEWKIRYLDYRLRAYIQPWIEYNDAVSDFLSYSYHHTMSDYINAIVKSGFQIKEMLERIPPAEWKENNLPRYYGYLETPTYAIFKCQK</sequence>